<keyword evidence="1" id="KW-0472">Membrane</keyword>
<name>A0A9P4W802_CURKU</name>
<dbReference type="Proteomes" id="UP000801428">
    <property type="component" value="Unassembled WGS sequence"/>
</dbReference>
<proteinExistence type="predicted"/>
<evidence type="ECO:0000256" key="1">
    <source>
        <dbReference type="SAM" id="Phobius"/>
    </source>
</evidence>
<accession>A0A9P4W802</accession>
<keyword evidence="1" id="KW-0812">Transmembrane</keyword>
<gene>
    <name evidence="2" type="ORF">E8E13_003149</name>
</gene>
<dbReference type="EMBL" id="SWKU01000031">
    <property type="protein sequence ID" value="KAF2995688.1"/>
    <property type="molecule type" value="Genomic_DNA"/>
</dbReference>
<dbReference type="AlphaFoldDB" id="A0A9P4W802"/>
<reference evidence="2" key="1">
    <citation type="submission" date="2019-04" db="EMBL/GenBank/DDBJ databases">
        <title>Sequencing of skin fungus with MAO and IRED activity.</title>
        <authorList>
            <person name="Marsaioli A.J."/>
            <person name="Bonatto J.M.C."/>
            <person name="Reis Junior O."/>
        </authorList>
    </citation>
    <scope>NUCLEOTIDE SEQUENCE</scope>
    <source>
        <strain evidence="2">30M1</strain>
    </source>
</reference>
<sequence>MIAKLLGLNELASESLDQLRRILEPLVTQSKKAVYWGGALLASGTACNIAFGTAAVINVVQGAKAQKRLEEFYTQIGHDVSAIRENLESLSANMAVMANNTAQRDFGRHVHDFAKMRQKQLSAEPGMHLLFVYHPGNEWHGRLHSLLENSPIPQLCGLFDNLDSLASMLRAYRKILGPEPKFHILVPAMELYYIDEDLTWHEEIFPIVFEGEKSNHSRQPYVHLRMPGMGPEMFSNVVNVSNDPIIARPIFWKKVASTSAAWGAGLPAAVVATPGGLIAGAVGCVVLAPVTVPGSVVVGVVGGCGFAAGAIAGTVTGLFVGAKVEEAWDKNSV</sequence>
<evidence type="ECO:0000313" key="3">
    <source>
        <dbReference type="Proteomes" id="UP000801428"/>
    </source>
</evidence>
<keyword evidence="3" id="KW-1185">Reference proteome</keyword>
<dbReference type="Pfam" id="PF20219">
    <property type="entry name" value="DUF6579"/>
    <property type="match status" value="1"/>
</dbReference>
<organism evidence="2 3">
    <name type="scientific">Curvularia kusanoi</name>
    <name type="common">Cochliobolus kusanoi</name>
    <dbReference type="NCBI Taxonomy" id="90978"/>
    <lineage>
        <taxon>Eukaryota</taxon>
        <taxon>Fungi</taxon>
        <taxon>Dikarya</taxon>
        <taxon>Ascomycota</taxon>
        <taxon>Pezizomycotina</taxon>
        <taxon>Dothideomycetes</taxon>
        <taxon>Pleosporomycetidae</taxon>
        <taxon>Pleosporales</taxon>
        <taxon>Pleosporineae</taxon>
        <taxon>Pleosporaceae</taxon>
        <taxon>Curvularia</taxon>
    </lineage>
</organism>
<keyword evidence="1" id="KW-1133">Transmembrane helix</keyword>
<protein>
    <submittedName>
        <fullName evidence="2">Uncharacterized protein</fullName>
    </submittedName>
</protein>
<evidence type="ECO:0000313" key="2">
    <source>
        <dbReference type="EMBL" id="KAF2995688.1"/>
    </source>
</evidence>
<feature type="transmembrane region" description="Helical" evidence="1">
    <location>
        <begin position="33"/>
        <end position="60"/>
    </location>
</feature>
<feature type="transmembrane region" description="Helical" evidence="1">
    <location>
        <begin position="260"/>
        <end position="290"/>
    </location>
</feature>
<feature type="transmembrane region" description="Helical" evidence="1">
    <location>
        <begin position="296"/>
        <end position="320"/>
    </location>
</feature>
<dbReference type="InterPro" id="IPR046486">
    <property type="entry name" value="DUF6579"/>
</dbReference>
<dbReference type="OrthoDB" id="3757678at2759"/>
<comment type="caution">
    <text evidence="2">The sequence shown here is derived from an EMBL/GenBank/DDBJ whole genome shotgun (WGS) entry which is preliminary data.</text>
</comment>